<dbReference type="InterPro" id="IPR043502">
    <property type="entry name" value="DNA/RNA_pol_sf"/>
</dbReference>
<keyword evidence="3" id="KW-1185">Reference proteome</keyword>
<reference evidence="2 3" key="1">
    <citation type="journal article" date="2022" name="Allergy">
        <title>Genome assembly and annotation of Periplaneta americana reveal a comprehensive cockroach allergen profile.</title>
        <authorList>
            <person name="Wang L."/>
            <person name="Xiong Q."/>
            <person name="Saelim N."/>
            <person name="Wang L."/>
            <person name="Nong W."/>
            <person name="Wan A.T."/>
            <person name="Shi M."/>
            <person name="Liu X."/>
            <person name="Cao Q."/>
            <person name="Hui J.H.L."/>
            <person name="Sookrung N."/>
            <person name="Leung T.F."/>
            <person name="Tungtrongchitr A."/>
            <person name="Tsui S.K.W."/>
        </authorList>
    </citation>
    <scope>NUCLEOTIDE SEQUENCE [LARGE SCALE GENOMIC DNA]</scope>
    <source>
        <strain evidence="2">PWHHKU_190912</strain>
    </source>
</reference>
<evidence type="ECO:0000313" key="2">
    <source>
        <dbReference type="EMBL" id="KAJ4435900.1"/>
    </source>
</evidence>
<dbReference type="InterPro" id="IPR000477">
    <property type="entry name" value="RT_dom"/>
</dbReference>
<name>A0ABQ8SR28_PERAM</name>
<dbReference type="PROSITE" id="PS50878">
    <property type="entry name" value="RT_POL"/>
    <property type="match status" value="1"/>
</dbReference>
<sequence>MFQMSVEDIQRALNGMKTNSAAGPDRVLIRTLKLIDCASVISRILKIMVNWNIVPDGMRDARTILIFDGCLRQAKQDKKYLNIFMLDITQTFDNEGFEYLEQTLNTQPLPTCLRELIKTLTKENFTIIHSSGSKSDRIKLKRGGFQGSPLSPLLFNLSIDFIIKKLTEKHVIVQYGFQINSDLDSLTISAFADDLVVVSKSMNAAQVR</sequence>
<protein>
    <recommendedName>
        <fullName evidence="1">Reverse transcriptase domain-containing protein</fullName>
    </recommendedName>
</protein>
<organism evidence="2 3">
    <name type="scientific">Periplaneta americana</name>
    <name type="common">American cockroach</name>
    <name type="synonym">Blatta americana</name>
    <dbReference type="NCBI Taxonomy" id="6978"/>
    <lineage>
        <taxon>Eukaryota</taxon>
        <taxon>Metazoa</taxon>
        <taxon>Ecdysozoa</taxon>
        <taxon>Arthropoda</taxon>
        <taxon>Hexapoda</taxon>
        <taxon>Insecta</taxon>
        <taxon>Pterygota</taxon>
        <taxon>Neoptera</taxon>
        <taxon>Polyneoptera</taxon>
        <taxon>Dictyoptera</taxon>
        <taxon>Blattodea</taxon>
        <taxon>Blattoidea</taxon>
        <taxon>Blattidae</taxon>
        <taxon>Blattinae</taxon>
        <taxon>Periplaneta</taxon>
    </lineage>
</organism>
<dbReference type="Pfam" id="PF00078">
    <property type="entry name" value="RVT_1"/>
    <property type="match status" value="1"/>
</dbReference>
<accession>A0ABQ8SR28</accession>
<gene>
    <name evidence="2" type="ORF">ANN_18520</name>
</gene>
<feature type="domain" description="Reverse transcriptase" evidence="1">
    <location>
        <begin position="1"/>
        <end position="208"/>
    </location>
</feature>
<proteinExistence type="predicted"/>
<comment type="caution">
    <text evidence="2">The sequence shown here is derived from an EMBL/GenBank/DDBJ whole genome shotgun (WGS) entry which is preliminary data.</text>
</comment>
<dbReference type="SUPFAM" id="SSF56672">
    <property type="entry name" value="DNA/RNA polymerases"/>
    <property type="match status" value="1"/>
</dbReference>
<evidence type="ECO:0000313" key="3">
    <source>
        <dbReference type="Proteomes" id="UP001148838"/>
    </source>
</evidence>
<evidence type="ECO:0000259" key="1">
    <source>
        <dbReference type="PROSITE" id="PS50878"/>
    </source>
</evidence>
<dbReference type="EMBL" id="JAJSOF020000023">
    <property type="protein sequence ID" value="KAJ4435900.1"/>
    <property type="molecule type" value="Genomic_DNA"/>
</dbReference>
<dbReference type="PANTHER" id="PTHR19446">
    <property type="entry name" value="REVERSE TRANSCRIPTASES"/>
    <property type="match status" value="1"/>
</dbReference>
<dbReference type="Proteomes" id="UP001148838">
    <property type="component" value="Unassembled WGS sequence"/>
</dbReference>